<dbReference type="Proteomes" id="UP000022082">
    <property type="component" value="Unassembled WGS sequence"/>
</dbReference>
<evidence type="ECO:0000313" key="2">
    <source>
        <dbReference type="Proteomes" id="UP000022082"/>
    </source>
</evidence>
<dbReference type="RefSeq" id="WP_005655404.1">
    <property type="nucleotide sequence ID" value="NZ_JGDJ01000288.1"/>
</dbReference>
<proteinExistence type="predicted"/>
<comment type="caution">
    <text evidence="1">The sequence shown here is derived from an EMBL/GenBank/DDBJ whole genome shotgun (WGS) entry which is preliminary data.</text>
</comment>
<dbReference type="PATRIC" id="fig|1339327.3.peg.4949"/>
<dbReference type="EMBL" id="JGDJ01000288">
    <property type="protein sequence ID" value="EXZ26325.1"/>
    <property type="molecule type" value="Genomic_DNA"/>
</dbReference>
<reference evidence="1 2" key="1">
    <citation type="submission" date="2014-02" db="EMBL/GenBank/DDBJ databases">
        <authorList>
            <person name="Sears C."/>
            <person name="Carroll K."/>
            <person name="Sack B.R."/>
            <person name="Qadri F."/>
            <person name="Myers L.L."/>
            <person name="Chung G.-T."/>
            <person name="Escheverria P."/>
            <person name="Fraser C.M."/>
            <person name="Sadzewicz L."/>
            <person name="Shefchek K.A."/>
            <person name="Tallon L."/>
            <person name="Das S.P."/>
            <person name="Daugherty S."/>
            <person name="Mongodin E.F."/>
        </authorList>
    </citation>
    <scope>NUCLEOTIDE SEQUENCE [LARGE SCALE GENOMIC DNA]</scope>
    <source>
        <strain evidence="1 2">S36L11</strain>
    </source>
</reference>
<accession>A0A015WWL7</accession>
<protein>
    <submittedName>
        <fullName evidence="1">Uncharacterized protein</fullName>
    </submittedName>
</protein>
<dbReference type="GeneID" id="82188846"/>
<organism evidence="1 2">
    <name type="scientific">Bacteroides fragilis str. S36L11</name>
    <dbReference type="NCBI Taxonomy" id="1339327"/>
    <lineage>
        <taxon>Bacteria</taxon>
        <taxon>Pseudomonadati</taxon>
        <taxon>Bacteroidota</taxon>
        <taxon>Bacteroidia</taxon>
        <taxon>Bacteroidales</taxon>
        <taxon>Bacteroidaceae</taxon>
        <taxon>Bacteroides</taxon>
    </lineage>
</organism>
<gene>
    <name evidence="1" type="ORF">M136_4462</name>
</gene>
<dbReference type="AlphaFoldDB" id="A0A015WWL7"/>
<name>A0A015WWL7_BACFG</name>
<sequence length="169" mass="19096">MELVQQLKEDGKAKGLCRMWQMKLRTGLDYEQLIQLYIKGIDFCISENYPTLDFIREHFKGKCEVYGVFVDDEVTDKVNLPDVVLNGDCKAMLEYDGYSVSRVYARHDSHSAVNVSDNAIVTIDAFDNSYLYVAVAGTDAKVLVNLYGNAKADIEGVGIEVRQMNKNTY</sequence>
<evidence type="ECO:0000313" key="1">
    <source>
        <dbReference type="EMBL" id="EXZ26325.1"/>
    </source>
</evidence>